<accession>A0A2P7MXU4</accession>
<evidence type="ECO:0000313" key="1">
    <source>
        <dbReference type="EMBL" id="PSJ05997.1"/>
    </source>
</evidence>
<proteinExistence type="predicted"/>
<reference evidence="1 2" key="1">
    <citation type="journal article" date="2018" name="Environ. Microbiol.">
        <title>Ecological and genomic features of two widespread freshwater picocyanobacteria.</title>
        <authorList>
            <person name="Cabello-Yeves P.J."/>
            <person name="Picazo A."/>
            <person name="Camacho A."/>
            <person name="Callieri C."/>
            <person name="Rosselli R."/>
            <person name="Roda-Garcia J.J."/>
            <person name="Coutinho F.H."/>
            <person name="Rodriguez-Valera F."/>
        </authorList>
    </citation>
    <scope>NUCLEOTIDE SEQUENCE [LARGE SCALE GENOMIC DNA]</scope>
    <source>
        <strain evidence="1 2">Tous</strain>
    </source>
</reference>
<dbReference type="AlphaFoldDB" id="A0A2P7MXU4"/>
<evidence type="ECO:0000313" key="2">
    <source>
        <dbReference type="Proteomes" id="UP000243002"/>
    </source>
</evidence>
<protein>
    <submittedName>
        <fullName evidence="1">Uncharacterized protein</fullName>
    </submittedName>
</protein>
<name>A0A2P7MXU4_9CYAN</name>
<keyword evidence="2" id="KW-1185">Reference proteome</keyword>
<organism evidence="1 2">
    <name type="scientific">Cyanobium usitatum str. Tous</name>
    <dbReference type="NCBI Taxonomy" id="2116684"/>
    <lineage>
        <taxon>Bacteria</taxon>
        <taxon>Bacillati</taxon>
        <taxon>Cyanobacteriota</taxon>
        <taxon>Cyanophyceae</taxon>
        <taxon>Synechococcales</taxon>
        <taxon>Prochlorococcaceae</taxon>
        <taxon>Cyanobium</taxon>
    </lineage>
</organism>
<sequence>MLGNWDFSKVNKEEILHDYKQKPGAFIPEFVALDDLVDIFLNNPGFHSSFEDFMEEWQEEDNAVECEF</sequence>
<comment type="caution">
    <text evidence="1">The sequence shown here is derived from an EMBL/GenBank/DDBJ whole genome shotgun (WGS) entry which is preliminary data.</text>
</comment>
<dbReference type="Proteomes" id="UP000243002">
    <property type="component" value="Unassembled WGS sequence"/>
</dbReference>
<dbReference type="EMBL" id="PXXO01000005">
    <property type="protein sequence ID" value="PSJ05997.1"/>
    <property type="molecule type" value="Genomic_DNA"/>
</dbReference>
<gene>
    <name evidence="1" type="ORF">C7K55_06095</name>
</gene>
<dbReference type="RefSeq" id="WP_106502516.1">
    <property type="nucleotide sequence ID" value="NZ_PXXO01000005.1"/>
</dbReference>